<dbReference type="AlphaFoldDB" id="A0AAP2GN53"/>
<comment type="caution">
    <text evidence="1">The sequence shown here is derived from an EMBL/GenBank/DDBJ whole genome shotgun (WGS) entry which is preliminary data.</text>
</comment>
<protein>
    <submittedName>
        <fullName evidence="1">Uncharacterized protein</fullName>
    </submittedName>
</protein>
<dbReference type="EMBL" id="JAHESE010000001">
    <property type="protein sequence ID" value="MBT1707171.1"/>
    <property type="molecule type" value="Genomic_DNA"/>
</dbReference>
<evidence type="ECO:0000313" key="2">
    <source>
        <dbReference type="Proteomes" id="UP001319080"/>
    </source>
</evidence>
<dbReference type="Proteomes" id="UP001319080">
    <property type="component" value="Unassembled WGS sequence"/>
</dbReference>
<reference evidence="1 2" key="1">
    <citation type="submission" date="2021-05" db="EMBL/GenBank/DDBJ databases">
        <title>A Polyphasic approach of four new species of the genus Ohtaekwangia: Ohtaekwangia histidinii sp. nov., Ohtaekwangia cretensis sp. nov., Ohtaekwangia indiensis sp. nov., Ohtaekwangia reichenbachii sp. nov. from diverse environment.</title>
        <authorList>
            <person name="Octaviana S."/>
        </authorList>
    </citation>
    <scope>NUCLEOTIDE SEQUENCE [LARGE SCALE GENOMIC DNA]</scope>
    <source>
        <strain evidence="1 2">PWU5</strain>
    </source>
</reference>
<dbReference type="RefSeq" id="WP_254082746.1">
    <property type="nucleotide sequence ID" value="NZ_JAHESE010000001.1"/>
</dbReference>
<accession>A0AAP2GN53</accession>
<keyword evidence="2" id="KW-1185">Reference proteome</keyword>
<name>A0AAP2GN53_9BACT</name>
<sequence>METVIYTEALKYQLAMVRETANELAKEEPSKSVEQLLAEIRFVKELLDEACQFVD</sequence>
<organism evidence="1 2">
    <name type="scientific">Dawidia cretensis</name>
    <dbReference type="NCBI Taxonomy" id="2782350"/>
    <lineage>
        <taxon>Bacteria</taxon>
        <taxon>Pseudomonadati</taxon>
        <taxon>Bacteroidota</taxon>
        <taxon>Cytophagia</taxon>
        <taxon>Cytophagales</taxon>
        <taxon>Chryseotaleaceae</taxon>
        <taxon>Dawidia</taxon>
    </lineage>
</organism>
<evidence type="ECO:0000313" key="1">
    <source>
        <dbReference type="EMBL" id="MBT1707171.1"/>
    </source>
</evidence>
<proteinExistence type="predicted"/>
<gene>
    <name evidence="1" type="ORF">KK062_03000</name>
</gene>